<evidence type="ECO:0000313" key="1">
    <source>
        <dbReference type="EMBL" id="NYE83310.1"/>
    </source>
</evidence>
<dbReference type="SUPFAM" id="SSF52540">
    <property type="entry name" value="P-loop containing nucleoside triphosphate hydrolases"/>
    <property type="match status" value="1"/>
</dbReference>
<accession>A0A7Y9LNH7</accession>
<dbReference type="GO" id="GO:0051782">
    <property type="term" value="P:negative regulation of cell division"/>
    <property type="evidence" value="ECO:0007669"/>
    <property type="project" value="TreeGrafter"/>
</dbReference>
<dbReference type="GO" id="GO:0005829">
    <property type="term" value="C:cytosol"/>
    <property type="evidence" value="ECO:0007669"/>
    <property type="project" value="TreeGrafter"/>
</dbReference>
<comment type="caution">
    <text evidence="1">The sequence shown here is derived from an EMBL/GenBank/DDBJ whole genome shotgun (WGS) entry which is preliminary data.</text>
</comment>
<dbReference type="Gene3D" id="3.40.50.2300">
    <property type="match status" value="1"/>
</dbReference>
<dbReference type="Proteomes" id="UP000542125">
    <property type="component" value="Unassembled WGS sequence"/>
</dbReference>
<organism evidence="1 2">
    <name type="scientific">Pigmentiphaga litoralis</name>
    <dbReference type="NCBI Taxonomy" id="516702"/>
    <lineage>
        <taxon>Bacteria</taxon>
        <taxon>Pseudomonadati</taxon>
        <taxon>Pseudomonadota</taxon>
        <taxon>Betaproteobacteria</taxon>
        <taxon>Burkholderiales</taxon>
        <taxon>Alcaligenaceae</taxon>
        <taxon>Pigmentiphaga</taxon>
    </lineage>
</organism>
<dbReference type="GO" id="GO:0009898">
    <property type="term" value="C:cytoplasmic side of plasma membrane"/>
    <property type="evidence" value="ECO:0007669"/>
    <property type="project" value="TreeGrafter"/>
</dbReference>
<proteinExistence type="predicted"/>
<sequence length="430" mass="46618">MNARTKELASLHDARRFLFFTTDNTAAQHLAAALADDGMMVQEDAASDRLSVRLAELIPQMVFLDFGIDESQPGKMAQATELARQLARVAPTLPVVAVGSITRPEGAIAALRAGVRDFIDLANENEVQDVVRRVLQSNGGGRSRRPGRGQLIVILGVRAGVGASTLGAHLSTLVHMQMSAPPAAPEAGRKAPAATGSQKAALLDLGWPIADGQLYLNVSGTFHFAEAVRNLRRFDETLVNTALSRSASGVTVIPLPRDLSEMRTVSHADSLGLLEKLREHFGVLLADLGGFTNPEFVASLVRAADQTWLVTDQGVGSLVSLADILRDLDSRDVDRSRLRLVVNRYDERYGMTSDQISERFGVELLAALPDRTLALMSSTNQGRLLHEVSDRDPYVRAVQNLADALSERTEKAGTNKWLSRWLPGVQKHLA</sequence>
<keyword evidence="2" id="KW-1185">Reference proteome</keyword>
<evidence type="ECO:0000313" key="2">
    <source>
        <dbReference type="Proteomes" id="UP000542125"/>
    </source>
</evidence>
<dbReference type="PANTHER" id="PTHR43384">
    <property type="entry name" value="SEPTUM SITE-DETERMINING PROTEIN MIND HOMOLOG, CHLOROPLASTIC-RELATED"/>
    <property type="match status" value="1"/>
</dbReference>
<reference evidence="1 2" key="1">
    <citation type="submission" date="2020-07" db="EMBL/GenBank/DDBJ databases">
        <title>Genomic Encyclopedia of Type Strains, Phase IV (KMG-V): Genome sequencing to study the core and pangenomes of soil and plant-associated prokaryotes.</title>
        <authorList>
            <person name="Whitman W."/>
        </authorList>
    </citation>
    <scope>NUCLEOTIDE SEQUENCE [LARGE SCALE GENOMIC DNA]</scope>
    <source>
        <strain evidence="1 2">SAS40</strain>
    </source>
</reference>
<dbReference type="AlphaFoldDB" id="A0A7Y9LNH7"/>
<dbReference type="GO" id="GO:0016887">
    <property type="term" value="F:ATP hydrolysis activity"/>
    <property type="evidence" value="ECO:0007669"/>
    <property type="project" value="TreeGrafter"/>
</dbReference>
<name>A0A7Y9LNH7_9BURK</name>
<dbReference type="InterPro" id="IPR050625">
    <property type="entry name" value="ParA/MinD_ATPase"/>
</dbReference>
<dbReference type="PANTHER" id="PTHR43384:SF13">
    <property type="entry name" value="SLR0110 PROTEIN"/>
    <property type="match status" value="1"/>
</dbReference>
<gene>
    <name evidence="1" type="ORF">FHW18_002581</name>
</gene>
<dbReference type="RefSeq" id="WP_179586860.1">
    <property type="nucleotide sequence ID" value="NZ_JACBYR010000001.1"/>
</dbReference>
<protein>
    <submittedName>
        <fullName evidence="1">Pilus assembly protein CpaE</fullName>
    </submittedName>
</protein>
<dbReference type="GO" id="GO:0005524">
    <property type="term" value="F:ATP binding"/>
    <property type="evidence" value="ECO:0007669"/>
    <property type="project" value="TreeGrafter"/>
</dbReference>
<dbReference type="Gene3D" id="3.40.50.300">
    <property type="entry name" value="P-loop containing nucleotide triphosphate hydrolases"/>
    <property type="match status" value="1"/>
</dbReference>
<dbReference type="EMBL" id="JACBYR010000001">
    <property type="protein sequence ID" value="NYE83310.1"/>
    <property type="molecule type" value="Genomic_DNA"/>
</dbReference>
<dbReference type="InterPro" id="IPR027417">
    <property type="entry name" value="P-loop_NTPase"/>
</dbReference>